<evidence type="ECO:0000256" key="1">
    <source>
        <dbReference type="SAM" id="Phobius"/>
    </source>
</evidence>
<reference evidence="2" key="1">
    <citation type="submission" date="2021-05" db="EMBL/GenBank/DDBJ databases">
        <authorList>
            <person name="Pietrasiak N."/>
            <person name="Ward R."/>
            <person name="Stajich J.E."/>
            <person name="Kurbessoian T."/>
        </authorList>
    </citation>
    <scope>NUCLEOTIDE SEQUENCE</scope>
    <source>
        <strain evidence="2">GSE-NOS-MK-12-04C</strain>
    </source>
</reference>
<gene>
    <name evidence="2" type="ORF">KME60_28240</name>
</gene>
<keyword evidence="1" id="KW-0812">Transmembrane</keyword>
<dbReference type="AlphaFoldDB" id="A0A951QSH8"/>
<name>A0A951QSH8_9CYAN</name>
<comment type="caution">
    <text evidence="2">The sequence shown here is derived from an EMBL/GenBank/DDBJ whole genome shotgun (WGS) entry which is preliminary data.</text>
</comment>
<keyword evidence="1" id="KW-1133">Transmembrane helix</keyword>
<accession>A0A951QSH8</accession>
<evidence type="ECO:0000313" key="2">
    <source>
        <dbReference type="EMBL" id="MBW4671208.1"/>
    </source>
</evidence>
<proteinExistence type="predicted"/>
<reference evidence="2" key="2">
    <citation type="journal article" date="2022" name="Microbiol. Resour. Announc.">
        <title>Metagenome Sequencing to Explore Phylogenomics of Terrestrial Cyanobacteria.</title>
        <authorList>
            <person name="Ward R.D."/>
            <person name="Stajich J.E."/>
            <person name="Johansen J.R."/>
            <person name="Huntemann M."/>
            <person name="Clum A."/>
            <person name="Foster B."/>
            <person name="Foster B."/>
            <person name="Roux S."/>
            <person name="Palaniappan K."/>
            <person name="Varghese N."/>
            <person name="Mukherjee S."/>
            <person name="Reddy T.B.K."/>
            <person name="Daum C."/>
            <person name="Copeland A."/>
            <person name="Chen I.A."/>
            <person name="Ivanova N.N."/>
            <person name="Kyrpides N.C."/>
            <person name="Shapiro N."/>
            <person name="Eloe-Fadrosh E.A."/>
            <person name="Pietrasiak N."/>
        </authorList>
    </citation>
    <scope>NUCLEOTIDE SEQUENCE</scope>
    <source>
        <strain evidence="2">GSE-NOS-MK-12-04C</strain>
    </source>
</reference>
<feature type="transmembrane region" description="Helical" evidence="1">
    <location>
        <begin position="12"/>
        <end position="38"/>
    </location>
</feature>
<sequence length="123" mass="13293">MTALSMISTLHKLYLGVFVFKLGTIVIFLTALVLAVVIGTQVYGQSTVPVAVDKEVPVDTATEVSADTLAYDKLASGSEPWKLIFNDAVAKAKKTIETPKIDTQTDPESIRKEYYNNPGAWGG</sequence>
<keyword evidence="1" id="KW-0472">Membrane</keyword>
<organism evidence="2 3">
    <name type="scientific">Cyanomargarita calcarea GSE-NOS-MK-12-04C</name>
    <dbReference type="NCBI Taxonomy" id="2839659"/>
    <lineage>
        <taxon>Bacteria</taxon>
        <taxon>Bacillati</taxon>
        <taxon>Cyanobacteriota</taxon>
        <taxon>Cyanophyceae</taxon>
        <taxon>Nostocales</taxon>
        <taxon>Cyanomargaritaceae</taxon>
        <taxon>Cyanomargarita</taxon>
    </lineage>
</organism>
<dbReference type="EMBL" id="JAHHGZ010000040">
    <property type="protein sequence ID" value="MBW4671208.1"/>
    <property type="molecule type" value="Genomic_DNA"/>
</dbReference>
<protein>
    <submittedName>
        <fullName evidence="2">Uncharacterized protein</fullName>
    </submittedName>
</protein>
<dbReference type="Proteomes" id="UP000729701">
    <property type="component" value="Unassembled WGS sequence"/>
</dbReference>
<evidence type="ECO:0000313" key="3">
    <source>
        <dbReference type="Proteomes" id="UP000729701"/>
    </source>
</evidence>